<proteinExistence type="predicted"/>
<organism evidence="2 3">
    <name type="scientific">Mycolicibacterium hippocampi</name>
    <dbReference type="NCBI Taxonomy" id="659824"/>
    <lineage>
        <taxon>Bacteria</taxon>
        <taxon>Bacillati</taxon>
        <taxon>Actinomycetota</taxon>
        <taxon>Actinomycetes</taxon>
        <taxon>Mycobacteriales</taxon>
        <taxon>Mycobacteriaceae</taxon>
        <taxon>Mycolicibacterium</taxon>
    </lineage>
</organism>
<reference evidence="2 3" key="1">
    <citation type="submission" date="2020-05" db="EMBL/GenBank/DDBJ databases">
        <title>Draft genome sequence of Mycobacterium hippocampi DL, isolated from European seabass, Dicentrarchus labrax, reared in fish farms.</title>
        <authorList>
            <person name="Stathopoulou P."/>
            <person name="Asimakis E."/>
            <person name="Tzokas K."/>
            <person name="Batargias C."/>
            <person name="Tsiamis G."/>
        </authorList>
    </citation>
    <scope>NUCLEOTIDE SEQUENCE [LARGE SCALE GENOMIC DNA]</scope>
    <source>
        <strain evidence="2 3">DL</strain>
    </source>
</reference>
<evidence type="ECO:0000313" key="2">
    <source>
        <dbReference type="EMBL" id="NVN52383.1"/>
    </source>
</evidence>
<dbReference type="EMBL" id="JABFYL010000044">
    <property type="protein sequence ID" value="NVN52383.1"/>
    <property type="molecule type" value="Genomic_DNA"/>
</dbReference>
<name>A0A850PVB5_9MYCO</name>
<comment type="caution">
    <text evidence="2">The sequence shown here is derived from an EMBL/GenBank/DDBJ whole genome shotgun (WGS) entry which is preliminary data.</text>
</comment>
<sequence>MDGDRDDAGPDNTLGPSESLDSDEVRNDDGDIVVDPPEEWIEPEEDETLDEKLAAEVPDVLPPGGSDERPTRRTAGQIDGTPEDGDSFFTVVDEDEKERVPGDDAADTIIED</sequence>
<gene>
    <name evidence="2" type="ORF">HLY00_2295</name>
</gene>
<protein>
    <recommendedName>
        <fullName evidence="4">PAS domain S-box/diguanylate cyclase (GGDEF) domain-containing protein</fullName>
    </recommendedName>
</protein>
<dbReference type="Proteomes" id="UP000570517">
    <property type="component" value="Unassembled WGS sequence"/>
</dbReference>
<evidence type="ECO:0008006" key="4">
    <source>
        <dbReference type="Google" id="ProtNLM"/>
    </source>
</evidence>
<dbReference type="AlphaFoldDB" id="A0A850PVB5"/>
<feature type="region of interest" description="Disordered" evidence="1">
    <location>
        <begin position="1"/>
        <end position="85"/>
    </location>
</feature>
<evidence type="ECO:0000313" key="3">
    <source>
        <dbReference type="Proteomes" id="UP000570517"/>
    </source>
</evidence>
<feature type="compositionally biased region" description="Acidic residues" evidence="1">
    <location>
        <begin position="30"/>
        <end position="49"/>
    </location>
</feature>
<keyword evidence="3" id="KW-1185">Reference proteome</keyword>
<accession>A0A850PVB5</accession>
<evidence type="ECO:0000256" key="1">
    <source>
        <dbReference type="SAM" id="MobiDB-lite"/>
    </source>
</evidence>
<dbReference type="RefSeq" id="WP_178360658.1">
    <property type="nucleotide sequence ID" value="NZ_JABFYL010000044.1"/>
</dbReference>